<gene>
    <name evidence="2" type="ORF">CK203_044383</name>
</gene>
<reference evidence="2 3" key="1">
    <citation type="journal article" date="2018" name="PLoS Genet.">
        <title>Population sequencing reveals clonal diversity and ancestral inbreeding in the grapevine cultivar Chardonnay.</title>
        <authorList>
            <person name="Roach M.J."/>
            <person name="Johnson D.L."/>
            <person name="Bohlmann J."/>
            <person name="van Vuuren H.J."/>
            <person name="Jones S.J."/>
            <person name="Pretorius I.S."/>
            <person name="Schmidt S.A."/>
            <person name="Borneman A.R."/>
        </authorList>
    </citation>
    <scope>NUCLEOTIDE SEQUENCE [LARGE SCALE GENOMIC DNA]</scope>
    <source>
        <strain evidence="3">cv. Chardonnay</strain>
        <tissue evidence="2">Leaf</tissue>
    </source>
</reference>
<dbReference type="Proteomes" id="UP000288805">
    <property type="component" value="Unassembled WGS sequence"/>
</dbReference>
<protein>
    <submittedName>
        <fullName evidence="2">Uncharacterized protein</fullName>
    </submittedName>
</protein>
<comment type="caution">
    <text evidence="2">The sequence shown here is derived from an EMBL/GenBank/DDBJ whole genome shotgun (WGS) entry which is preliminary data.</text>
</comment>
<organism evidence="2 3">
    <name type="scientific">Vitis vinifera</name>
    <name type="common">Grape</name>
    <dbReference type="NCBI Taxonomy" id="29760"/>
    <lineage>
        <taxon>Eukaryota</taxon>
        <taxon>Viridiplantae</taxon>
        <taxon>Streptophyta</taxon>
        <taxon>Embryophyta</taxon>
        <taxon>Tracheophyta</taxon>
        <taxon>Spermatophyta</taxon>
        <taxon>Magnoliopsida</taxon>
        <taxon>eudicotyledons</taxon>
        <taxon>Gunneridae</taxon>
        <taxon>Pentapetalae</taxon>
        <taxon>rosids</taxon>
        <taxon>Vitales</taxon>
        <taxon>Vitaceae</taxon>
        <taxon>Viteae</taxon>
        <taxon>Vitis</taxon>
    </lineage>
</organism>
<dbReference type="AlphaFoldDB" id="A0A438HUE8"/>
<evidence type="ECO:0000256" key="1">
    <source>
        <dbReference type="SAM" id="MobiDB-lite"/>
    </source>
</evidence>
<dbReference type="EMBL" id="QGNW01000177">
    <property type="protein sequence ID" value="RVW88058.1"/>
    <property type="molecule type" value="Genomic_DNA"/>
</dbReference>
<evidence type="ECO:0000313" key="3">
    <source>
        <dbReference type="Proteomes" id="UP000288805"/>
    </source>
</evidence>
<accession>A0A438HUE8</accession>
<sequence>MGQLRLSDGWMVWDDFDGLLVANLPAKFRMSEIERYMGIGCPHIHLGLYSIVMRAHGFDEAHMIMLFLMSLSGAAQRFPHVDFGSLVHALYGIEEGIARGLWPDSSPSNSKGRNLPVHRDQGMPPVSFRPMSPTYLHPAPQPVYATQAT</sequence>
<feature type="region of interest" description="Disordered" evidence="1">
    <location>
        <begin position="102"/>
        <end position="121"/>
    </location>
</feature>
<proteinExistence type="predicted"/>
<evidence type="ECO:0000313" key="2">
    <source>
        <dbReference type="EMBL" id="RVW88058.1"/>
    </source>
</evidence>
<name>A0A438HUE8_VITVI</name>